<evidence type="ECO:0000313" key="3">
    <source>
        <dbReference type="Proteomes" id="UP000663861"/>
    </source>
</evidence>
<dbReference type="EMBL" id="CAJMWY010000700">
    <property type="protein sequence ID" value="CAE6444249.1"/>
    <property type="molecule type" value="Genomic_DNA"/>
</dbReference>
<evidence type="ECO:0000313" key="1">
    <source>
        <dbReference type="EMBL" id="CAE6418739.1"/>
    </source>
</evidence>
<dbReference type="AlphaFoldDB" id="A0A8H3G9U3"/>
<evidence type="ECO:0000313" key="2">
    <source>
        <dbReference type="EMBL" id="CAE6444249.1"/>
    </source>
</evidence>
<organism evidence="2 3">
    <name type="scientific">Rhizoctonia solani</name>
    <dbReference type="NCBI Taxonomy" id="456999"/>
    <lineage>
        <taxon>Eukaryota</taxon>
        <taxon>Fungi</taxon>
        <taxon>Dikarya</taxon>
        <taxon>Basidiomycota</taxon>
        <taxon>Agaricomycotina</taxon>
        <taxon>Agaricomycetes</taxon>
        <taxon>Cantharellales</taxon>
        <taxon>Ceratobasidiaceae</taxon>
        <taxon>Rhizoctonia</taxon>
    </lineage>
</organism>
<comment type="caution">
    <text evidence="2">The sequence shown here is derived from an EMBL/GenBank/DDBJ whole genome shotgun (WGS) entry which is preliminary data.</text>
</comment>
<dbReference type="Proteomes" id="UP000663888">
    <property type="component" value="Unassembled WGS sequence"/>
</dbReference>
<accession>A0A8H3G9U3</accession>
<reference evidence="2" key="1">
    <citation type="submission" date="2021-01" db="EMBL/GenBank/DDBJ databases">
        <authorList>
            <person name="Kaushik A."/>
        </authorList>
    </citation>
    <scope>NUCLEOTIDE SEQUENCE</scope>
    <source>
        <strain evidence="1">AG4-R118</strain>
        <strain evidence="2">AG4-RS23</strain>
    </source>
</reference>
<proteinExistence type="predicted"/>
<gene>
    <name evidence="1" type="ORF">RDB_LOCUS20298</name>
    <name evidence="2" type="ORF">RDB_LOCUS45133</name>
</gene>
<dbReference type="Proteomes" id="UP000663861">
    <property type="component" value="Unassembled WGS sequence"/>
</dbReference>
<protein>
    <submittedName>
        <fullName evidence="2">Uncharacterized protein</fullName>
    </submittedName>
</protein>
<sequence>MALLLNSSSRTQCNASLTPMGMSRTTEILDAAAVLSDLLTQANITHAFAGNFEVVALGGPGRNTEEILCIVMSGYKHVREAIQAGDTEIMTATMASWANRLFVKYHEPIPPVEIEVCIAGEEGPRNLNPQTVMALQNLPFLSVTEFMRAKVRVWATRNTDEDAQDVLFILNRYWASIDLNRIPEADMDRLVVVYPTAEAPWNAIKERYQ</sequence>
<dbReference type="EMBL" id="CAJMWX010000502">
    <property type="protein sequence ID" value="CAE6418739.1"/>
    <property type="molecule type" value="Genomic_DNA"/>
</dbReference>
<name>A0A8H3G9U3_9AGAM</name>